<dbReference type="EMBL" id="KN831956">
    <property type="protein sequence ID" value="KIO08940.1"/>
    <property type="molecule type" value="Genomic_DNA"/>
</dbReference>
<dbReference type="OrthoDB" id="2676448at2759"/>
<evidence type="ECO:0000313" key="2">
    <source>
        <dbReference type="Proteomes" id="UP000054217"/>
    </source>
</evidence>
<accession>A0A0C3P6K6</accession>
<proteinExistence type="predicted"/>
<keyword evidence="2" id="KW-1185">Reference proteome</keyword>
<organism evidence="1 2">
    <name type="scientific">Pisolithus tinctorius Marx 270</name>
    <dbReference type="NCBI Taxonomy" id="870435"/>
    <lineage>
        <taxon>Eukaryota</taxon>
        <taxon>Fungi</taxon>
        <taxon>Dikarya</taxon>
        <taxon>Basidiomycota</taxon>
        <taxon>Agaricomycotina</taxon>
        <taxon>Agaricomycetes</taxon>
        <taxon>Agaricomycetidae</taxon>
        <taxon>Boletales</taxon>
        <taxon>Sclerodermatineae</taxon>
        <taxon>Pisolithaceae</taxon>
        <taxon>Pisolithus</taxon>
    </lineage>
</organism>
<sequence length="100" mass="11967">TLEFEEVVEYTFLADFDHLRDMWKDILTCPWVSPTACLAINMYFKLCWAEEEVVCLNVEIRRVVTYLIDKDRYLQACEALYQDTNPMFAYQISRYHAIHS</sequence>
<dbReference type="AlphaFoldDB" id="A0A0C3P6K6"/>
<dbReference type="HOGENOM" id="CLU_013084_5_1_1"/>
<feature type="non-terminal residue" evidence="1">
    <location>
        <position position="1"/>
    </location>
</feature>
<gene>
    <name evidence="1" type="ORF">M404DRAFT_133418</name>
</gene>
<evidence type="ECO:0000313" key="1">
    <source>
        <dbReference type="EMBL" id="KIO08940.1"/>
    </source>
</evidence>
<protein>
    <submittedName>
        <fullName evidence="1">Uncharacterized protein</fullName>
    </submittedName>
</protein>
<reference evidence="1 2" key="1">
    <citation type="submission" date="2014-04" db="EMBL/GenBank/DDBJ databases">
        <authorList>
            <consortium name="DOE Joint Genome Institute"/>
            <person name="Kuo A."/>
            <person name="Kohler A."/>
            <person name="Costa M.D."/>
            <person name="Nagy L.G."/>
            <person name="Floudas D."/>
            <person name="Copeland A."/>
            <person name="Barry K.W."/>
            <person name="Cichocki N."/>
            <person name="Veneault-Fourrey C."/>
            <person name="LaButti K."/>
            <person name="Lindquist E.A."/>
            <person name="Lipzen A."/>
            <person name="Lundell T."/>
            <person name="Morin E."/>
            <person name="Murat C."/>
            <person name="Sun H."/>
            <person name="Tunlid A."/>
            <person name="Henrissat B."/>
            <person name="Grigoriev I.V."/>
            <person name="Hibbett D.S."/>
            <person name="Martin F."/>
            <person name="Nordberg H.P."/>
            <person name="Cantor M.N."/>
            <person name="Hua S.X."/>
        </authorList>
    </citation>
    <scope>NUCLEOTIDE SEQUENCE [LARGE SCALE GENOMIC DNA]</scope>
    <source>
        <strain evidence="1 2">Marx 270</strain>
    </source>
</reference>
<name>A0A0C3P6K6_PISTI</name>
<dbReference type="InParanoid" id="A0A0C3P6K6"/>
<reference evidence="2" key="2">
    <citation type="submission" date="2015-01" db="EMBL/GenBank/DDBJ databases">
        <title>Evolutionary Origins and Diversification of the Mycorrhizal Mutualists.</title>
        <authorList>
            <consortium name="DOE Joint Genome Institute"/>
            <consortium name="Mycorrhizal Genomics Consortium"/>
            <person name="Kohler A."/>
            <person name="Kuo A."/>
            <person name="Nagy L.G."/>
            <person name="Floudas D."/>
            <person name="Copeland A."/>
            <person name="Barry K.W."/>
            <person name="Cichocki N."/>
            <person name="Veneault-Fourrey C."/>
            <person name="LaButti K."/>
            <person name="Lindquist E.A."/>
            <person name="Lipzen A."/>
            <person name="Lundell T."/>
            <person name="Morin E."/>
            <person name="Murat C."/>
            <person name="Riley R."/>
            <person name="Ohm R."/>
            <person name="Sun H."/>
            <person name="Tunlid A."/>
            <person name="Henrissat B."/>
            <person name="Grigoriev I.V."/>
            <person name="Hibbett D.S."/>
            <person name="Martin F."/>
        </authorList>
    </citation>
    <scope>NUCLEOTIDE SEQUENCE [LARGE SCALE GENOMIC DNA]</scope>
    <source>
        <strain evidence="2">Marx 270</strain>
    </source>
</reference>
<dbReference type="Proteomes" id="UP000054217">
    <property type="component" value="Unassembled WGS sequence"/>
</dbReference>